<dbReference type="InterPro" id="IPR012861">
    <property type="entry name" value="DUF1634"/>
</dbReference>
<organism evidence="1">
    <name type="scientific">Thermomicrobium roseum</name>
    <dbReference type="NCBI Taxonomy" id="500"/>
    <lineage>
        <taxon>Bacteria</taxon>
        <taxon>Pseudomonadati</taxon>
        <taxon>Thermomicrobiota</taxon>
        <taxon>Thermomicrobia</taxon>
        <taxon>Thermomicrobiales</taxon>
        <taxon>Thermomicrobiaceae</taxon>
        <taxon>Thermomicrobium</taxon>
    </lineage>
</organism>
<dbReference type="EMBL" id="DSJL01000011">
    <property type="protein sequence ID" value="HEF65722.1"/>
    <property type="molecule type" value="Genomic_DNA"/>
</dbReference>
<proteinExistence type="predicted"/>
<gene>
    <name evidence="1" type="ORF">ENP47_09015</name>
</gene>
<name>A0A7C1JYU1_THERO</name>
<dbReference type="Pfam" id="PF07843">
    <property type="entry name" value="DUF1634"/>
    <property type="match status" value="1"/>
</dbReference>
<sequence length="144" mass="15213">MDEHGTTLSPGTSLGQSAAQERLDLLISRVLRLGVTVAAVIGAVGLVLFFLRGPQPGEPQSLHELLTLRAGSLATSPQQLLEGLLTGQPEDIMRVGLLVLILTPTARVALTLILFLLERDFVFVIISAIVLLILLLGFVGIVGG</sequence>
<dbReference type="AlphaFoldDB" id="A0A7C1JYU1"/>
<accession>A0A7C1JYU1</accession>
<reference evidence="1" key="1">
    <citation type="journal article" date="2020" name="mSystems">
        <title>Genome- and Community-Level Interaction Insights into Carbon Utilization and Element Cycling Functions of Hydrothermarchaeota in Hydrothermal Sediment.</title>
        <authorList>
            <person name="Zhou Z."/>
            <person name="Liu Y."/>
            <person name="Xu W."/>
            <person name="Pan J."/>
            <person name="Luo Z.H."/>
            <person name="Li M."/>
        </authorList>
    </citation>
    <scope>NUCLEOTIDE SEQUENCE [LARGE SCALE GENOMIC DNA]</scope>
    <source>
        <strain evidence="1">SpSt-222</strain>
    </source>
</reference>
<evidence type="ECO:0000313" key="1">
    <source>
        <dbReference type="EMBL" id="HEF65722.1"/>
    </source>
</evidence>
<comment type="caution">
    <text evidence="1">The sequence shown here is derived from an EMBL/GenBank/DDBJ whole genome shotgun (WGS) entry which is preliminary data.</text>
</comment>
<protein>
    <submittedName>
        <fullName evidence="1">DUF1634 domain-containing protein</fullName>
    </submittedName>
</protein>